<dbReference type="PANTHER" id="PTHR38776:SF1">
    <property type="entry name" value="MLTA-INTERACTING PROTEIN-RELATED"/>
    <property type="match status" value="1"/>
</dbReference>
<gene>
    <name evidence="7" type="ORF">QNA08_14185</name>
</gene>
<sequence length="276" mass="29772">MSRVASAVALAAIALLGSGAQAADPFFTTQPLSPQAPPTNEWIVTLRAGGKVLPRFEGSDRYGVFPSGGLNIQRVGAPWRFSAPDDGFGFALLDAGGFRIGPVARYSTGRYLSDDRRLYGLDKIDWSVEPGVFVEYYPVDNLRARMEIRHGINGHDGFVGNAAIDLIHRFDRFTLSGGPRLALGDSNYMDTMFGVSAREAAVNGRVIPFKANGGVKSLGASAALSYAWSEEWTTTVHGGYDRLVGDAADSPITRAFGSRDQFSFGLSAAYSFKTRW</sequence>
<keyword evidence="5" id="KW-0998">Cell outer membrane</keyword>
<name>A0ABT7AJ36_9HYPH</name>
<dbReference type="InterPro" id="IPR010583">
    <property type="entry name" value="MipA"/>
</dbReference>
<dbReference type="Proteomes" id="UP001321492">
    <property type="component" value="Unassembled WGS sequence"/>
</dbReference>
<proteinExistence type="inferred from homology"/>
<evidence type="ECO:0000256" key="5">
    <source>
        <dbReference type="ARBA" id="ARBA00023237"/>
    </source>
</evidence>
<evidence type="ECO:0000313" key="7">
    <source>
        <dbReference type="EMBL" id="MDJ1159383.1"/>
    </source>
</evidence>
<dbReference type="Pfam" id="PF06629">
    <property type="entry name" value="MipA"/>
    <property type="match status" value="1"/>
</dbReference>
<comment type="subcellular location">
    <subcellularLocation>
        <location evidence="1">Cell outer membrane</location>
    </subcellularLocation>
</comment>
<evidence type="ECO:0000256" key="1">
    <source>
        <dbReference type="ARBA" id="ARBA00004442"/>
    </source>
</evidence>
<dbReference type="EMBL" id="JASJEV010000009">
    <property type="protein sequence ID" value="MDJ1159383.1"/>
    <property type="molecule type" value="Genomic_DNA"/>
</dbReference>
<feature type="chain" id="PRO_5046233784" evidence="6">
    <location>
        <begin position="23"/>
        <end position="276"/>
    </location>
</feature>
<dbReference type="PANTHER" id="PTHR38776">
    <property type="entry name" value="MLTA-INTERACTING PROTEIN-RELATED"/>
    <property type="match status" value="1"/>
</dbReference>
<reference evidence="7 8" key="1">
    <citation type="submission" date="2023-05" db="EMBL/GenBank/DDBJ databases">
        <title>Chelatococcus sp. nov., a moderately thermophilic bacterium isolated from hot spring microbial mat.</title>
        <authorList>
            <person name="Hu C.-J."/>
            <person name="Li W.-J."/>
        </authorList>
    </citation>
    <scope>NUCLEOTIDE SEQUENCE [LARGE SCALE GENOMIC DNA]</scope>
    <source>
        <strain evidence="7 8">SYSU G07232</strain>
    </source>
</reference>
<keyword evidence="4" id="KW-0472">Membrane</keyword>
<keyword evidence="3 6" id="KW-0732">Signal</keyword>
<evidence type="ECO:0000256" key="3">
    <source>
        <dbReference type="ARBA" id="ARBA00022729"/>
    </source>
</evidence>
<evidence type="ECO:0000256" key="6">
    <source>
        <dbReference type="SAM" id="SignalP"/>
    </source>
</evidence>
<evidence type="ECO:0000313" key="8">
    <source>
        <dbReference type="Proteomes" id="UP001321492"/>
    </source>
</evidence>
<comment type="caution">
    <text evidence="7">The sequence shown here is derived from an EMBL/GenBank/DDBJ whole genome shotgun (WGS) entry which is preliminary data.</text>
</comment>
<accession>A0ABT7AJ36</accession>
<dbReference type="RefSeq" id="WP_283741385.1">
    <property type="nucleotide sequence ID" value="NZ_JASJEV010000009.1"/>
</dbReference>
<protein>
    <submittedName>
        <fullName evidence="7">MipA/OmpV family protein</fullName>
    </submittedName>
</protein>
<evidence type="ECO:0000256" key="2">
    <source>
        <dbReference type="ARBA" id="ARBA00005722"/>
    </source>
</evidence>
<comment type="similarity">
    <text evidence="2">Belongs to the MipA/OmpV family.</text>
</comment>
<feature type="signal peptide" evidence="6">
    <location>
        <begin position="1"/>
        <end position="22"/>
    </location>
</feature>
<organism evidence="7 8">
    <name type="scientific">Chelatococcus albus</name>
    <dbReference type="NCBI Taxonomy" id="3047466"/>
    <lineage>
        <taxon>Bacteria</taxon>
        <taxon>Pseudomonadati</taxon>
        <taxon>Pseudomonadota</taxon>
        <taxon>Alphaproteobacteria</taxon>
        <taxon>Hyphomicrobiales</taxon>
        <taxon>Chelatococcaceae</taxon>
        <taxon>Chelatococcus</taxon>
    </lineage>
</organism>
<evidence type="ECO:0000256" key="4">
    <source>
        <dbReference type="ARBA" id="ARBA00023136"/>
    </source>
</evidence>
<keyword evidence="8" id="KW-1185">Reference proteome</keyword>